<proteinExistence type="inferred from homology"/>
<dbReference type="PANTHER" id="PTHR42879">
    <property type="entry name" value="3-OXOACYL-(ACYL-CARRIER-PROTEIN) REDUCTASE"/>
    <property type="match status" value="1"/>
</dbReference>
<dbReference type="PRINTS" id="PR00081">
    <property type="entry name" value="GDHRDH"/>
</dbReference>
<dbReference type="InterPro" id="IPR036291">
    <property type="entry name" value="NAD(P)-bd_dom_sf"/>
</dbReference>
<organism evidence="3 4">
    <name type="scientific">Roseococcus suduntuyensis</name>
    <dbReference type="NCBI Taxonomy" id="455361"/>
    <lineage>
        <taxon>Bacteria</taxon>
        <taxon>Pseudomonadati</taxon>
        <taxon>Pseudomonadota</taxon>
        <taxon>Alphaproteobacteria</taxon>
        <taxon>Acetobacterales</taxon>
        <taxon>Roseomonadaceae</taxon>
        <taxon>Roseococcus</taxon>
    </lineage>
</organism>
<protein>
    <submittedName>
        <fullName evidence="3">3-oxoacyl-[acyl-carrier protein] reductase</fullName>
        <ecNumber evidence="3">1.1.1.100</ecNumber>
    </submittedName>
</protein>
<dbReference type="InterPro" id="IPR050259">
    <property type="entry name" value="SDR"/>
</dbReference>
<keyword evidence="2 3" id="KW-0560">Oxidoreductase</keyword>
<keyword evidence="4" id="KW-1185">Reference proteome</keyword>
<dbReference type="SUPFAM" id="SSF51735">
    <property type="entry name" value="NAD(P)-binding Rossmann-fold domains"/>
    <property type="match status" value="1"/>
</dbReference>
<dbReference type="EC" id="1.1.1.100" evidence="3"/>
<accession>A0A840AF02</accession>
<reference evidence="3 4" key="1">
    <citation type="submission" date="2020-08" db="EMBL/GenBank/DDBJ databases">
        <title>Genomic Encyclopedia of Type Strains, Phase IV (KMG-IV): sequencing the most valuable type-strain genomes for metagenomic binning, comparative biology and taxonomic classification.</title>
        <authorList>
            <person name="Goeker M."/>
        </authorList>
    </citation>
    <scope>NUCLEOTIDE SEQUENCE [LARGE SCALE GENOMIC DNA]</scope>
    <source>
        <strain evidence="3 4">DSM 19979</strain>
    </source>
</reference>
<dbReference type="AlphaFoldDB" id="A0A840AF02"/>
<dbReference type="Proteomes" id="UP000553193">
    <property type="component" value="Unassembled WGS sequence"/>
</dbReference>
<evidence type="ECO:0000256" key="2">
    <source>
        <dbReference type="ARBA" id="ARBA00023002"/>
    </source>
</evidence>
<comment type="similarity">
    <text evidence="1">Belongs to the short-chain dehydrogenases/reductases (SDR) family.</text>
</comment>
<dbReference type="Gene3D" id="3.40.50.720">
    <property type="entry name" value="NAD(P)-binding Rossmann-like Domain"/>
    <property type="match status" value="1"/>
</dbReference>
<dbReference type="InterPro" id="IPR020904">
    <property type="entry name" value="Sc_DH/Rdtase_CS"/>
</dbReference>
<dbReference type="GO" id="GO:0004316">
    <property type="term" value="F:3-oxoacyl-[acyl-carrier-protein] reductase (NADPH) activity"/>
    <property type="evidence" value="ECO:0007669"/>
    <property type="project" value="UniProtKB-EC"/>
</dbReference>
<dbReference type="NCBIfam" id="NF009466">
    <property type="entry name" value="PRK12826.1-2"/>
    <property type="match status" value="1"/>
</dbReference>
<gene>
    <name evidence="3" type="ORF">GGQ83_002574</name>
</gene>
<dbReference type="GO" id="GO:0032787">
    <property type="term" value="P:monocarboxylic acid metabolic process"/>
    <property type="evidence" value="ECO:0007669"/>
    <property type="project" value="UniProtKB-ARBA"/>
</dbReference>
<evidence type="ECO:0000313" key="3">
    <source>
        <dbReference type="EMBL" id="MBB3899126.1"/>
    </source>
</evidence>
<dbReference type="Pfam" id="PF13561">
    <property type="entry name" value="adh_short_C2"/>
    <property type="match status" value="1"/>
</dbReference>
<dbReference type="InterPro" id="IPR002347">
    <property type="entry name" value="SDR_fam"/>
</dbReference>
<dbReference type="FunFam" id="3.40.50.720:FF:000173">
    <property type="entry name" value="3-oxoacyl-[acyl-carrier protein] reductase"/>
    <property type="match status" value="1"/>
</dbReference>
<evidence type="ECO:0000313" key="4">
    <source>
        <dbReference type="Proteomes" id="UP000553193"/>
    </source>
</evidence>
<dbReference type="EMBL" id="JACIDJ010000004">
    <property type="protein sequence ID" value="MBB3899126.1"/>
    <property type="molecule type" value="Genomic_DNA"/>
</dbReference>
<evidence type="ECO:0000256" key="1">
    <source>
        <dbReference type="ARBA" id="ARBA00006484"/>
    </source>
</evidence>
<dbReference type="PRINTS" id="PR00080">
    <property type="entry name" value="SDRFAMILY"/>
</dbReference>
<sequence>MGGLDGKMAVVTGGARGLGLAIAQRLAAGGARVALWDRDAAAVATAAKALGAHAEAVDVTDAAAVGEALARSEAALGHCAILVANAGITGPNHRLEDYPVEAWRQVIEVDLIGVYLCCRAVLPGMRARNAGRIVNIASIAGKDGNPMASAYSAAKAGVIGLTKSLGKELAETGVRVNCVTPAAVETELFAQMTEAQIAWMKSKIPLGRFGLPGEVAEMVAFCASDAVSFTTGAVFDVSGGRAVY</sequence>
<comment type="caution">
    <text evidence="3">The sequence shown here is derived from an EMBL/GenBank/DDBJ whole genome shotgun (WGS) entry which is preliminary data.</text>
</comment>
<dbReference type="PANTHER" id="PTHR42879:SF2">
    <property type="entry name" value="3-OXOACYL-[ACYL-CARRIER-PROTEIN] REDUCTASE FABG"/>
    <property type="match status" value="1"/>
</dbReference>
<dbReference type="RefSeq" id="WP_184384612.1">
    <property type="nucleotide sequence ID" value="NZ_JACIDJ010000004.1"/>
</dbReference>
<dbReference type="PROSITE" id="PS00061">
    <property type="entry name" value="ADH_SHORT"/>
    <property type="match status" value="1"/>
</dbReference>
<name>A0A840AF02_9PROT</name>